<dbReference type="SUPFAM" id="SSF52418">
    <property type="entry name" value="Nucleoside phosphorylase/phosphoribosyltransferase catalytic domain"/>
    <property type="match status" value="1"/>
</dbReference>
<evidence type="ECO:0000313" key="7">
    <source>
        <dbReference type="EMBL" id="MFC5653127.1"/>
    </source>
</evidence>
<evidence type="ECO:0000256" key="2">
    <source>
        <dbReference type="ARBA" id="ARBA00022679"/>
    </source>
</evidence>
<feature type="domain" description="Glycosyl transferase family 3 N-terminal" evidence="6">
    <location>
        <begin position="8"/>
        <end position="70"/>
    </location>
</feature>
<dbReference type="Gene3D" id="3.40.1030.10">
    <property type="entry name" value="Nucleoside phosphorylase/phosphoribosyltransferase catalytic domain"/>
    <property type="match status" value="1"/>
</dbReference>
<evidence type="ECO:0000256" key="3">
    <source>
        <dbReference type="ARBA" id="ARBA00022822"/>
    </source>
</evidence>
<comment type="caution">
    <text evidence="7">The sequence shown here is derived from an EMBL/GenBank/DDBJ whole genome shotgun (WGS) entry which is preliminary data.</text>
</comment>
<dbReference type="PANTHER" id="PTHR43285">
    <property type="entry name" value="ANTHRANILATE PHOSPHORIBOSYLTRANSFERASE"/>
    <property type="match status" value="1"/>
</dbReference>
<feature type="domain" description="Glycosyl transferase family 3" evidence="5">
    <location>
        <begin position="90"/>
        <end position="331"/>
    </location>
</feature>
<dbReference type="InterPro" id="IPR035902">
    <property type="entry name" value="Nuc_phospho_transferase"/>
</dbReference>
<dbReference type="InterPro" id="IPR017459">
    <property type="entry name" value="Glycosyl_Trfase_fam3_N_dom"/>
</dbReference>
<dbReference type="Gene3D" id="1.20.970.10">
    <property type="entry name" value="Transferase, Pyrimidine Nucleoside Phosphorylase, Chain C"/>
    <property type="match status" value="1"/>
</dbReference>
<dbReference type="EMBL" id="JBHSOW010000116">
    <property type="protein sequence ID" value="MFC5653127.1"/>
    <property type="molecule type" value="Genomic_DNA"/>
</dbReference>
<dbReference type="PANTHER" id="PTHR43285:SF2">
    <property type="entry name" value="ANTHRANILATE PHOSPHORIBOSYLTRANSFERASE"/>
    <property type="match status" value="1"/>
</dbReference>
<accession>A0ABW0W4I1</accession>
<keyword evidence="4" id="KW-0057">Aromatic amino acid biosynthesis</keyword>
<proteinExistence type="predicted"/>
<dbReference type="InterPro" id="IPR005940">
    <property type="entry name" value="Anthranilate_Pribosyl_Tfrase"/>
</dbReference>
<protein>
    <submittedName>
        <fullName evidence="7">Anthranilate phosphoribosyltransferase</fullName>
    </submittedName>
</protein>
<evidence type="ECO:0000313" key="8">
    <source>
        <dbReference type="Proteomes" id="UP001596047"/>
    </source>
</evidence>
<dbReference type="InterPro" id="IPR036320">
    <property type="entry name" value="Glycosyl_Trfase_fam3_N_dom_sf"/>
</dbReference>
<keyword evidence="2" id="KW-0808">Transferase</keyword>
<dbReference type="Pfam" id="PF02885">
    <property type="entry name" value="Glycos_trans_3N"/>
    <property type="match status" value="1"/>
</dbReference>
<evidence type="ECO:0000259" key="6">
    <source>
        <dbReference type="Pfam" id="PF02885"/>
    </source>
</evidence>
<evidence type="ECO:0000259" key="5">
    <source>
        <dbReference type="Pfam" id="PF00591"/>
    </source>
</evidence>
<organism evidence="7 8">
    <name type="scientific">Paenibacillus solisilvae</name>
    <dbReference type="NCBI Taxonomy" id="2486751"/>
    <lineage>
        <taxon>Bacteria</taxon>
        <taxon>Bacillati</taxon>
        <taxon>Bacillota</taxon>
        <taxon>Bacilli</taxon>
        <taxon>Bacillales</taxon>
        <taxon>Paenibacillaceae</taxon>
        <taxon>Paenibacillus</taxon>
    </lineage>
</organism>
<name>A0ABW0W4I1_9BACL</name>
<reference evidence="8" key="1">
    <citation type="journal article" date="2019" name="Int. J. Syst. Evol. Microbiol.">
        <title>The Global Catalogue of Microorganisms (GCM) 10K type strain sequencing project: providing services to taxonomists for standard genome sequencing and annotation.</title>
        <authorList>
            <consortium name="The Broad Institute Genomics Platform"/>
            <consortium name="The Broad Institute Genome Sequencing Center for Infectious Disease"/>
            <person name="Wu L."/>
            <person name="Ma J."/>
        </authorList>
    </citation>
    <scope>NUCLEOTIDE SEQUENCE [LARGE SCALE GENOMIC DNA]</scope>
    <source>
        <strain evidence="8">CGMCC 1.3240</strain>
    </source>
</reference>
<dbReference type="Proteomes" id="UP001596047">
    <property type="component" value="Unassembled WGS sequence"/>
</dbReference>
<keyword evidence="1 7" id="KW-0328">Glycosyltransferase</keyword>
<keyword evidence="3" id="KW-0028">Amino-acid biosynthesis</keyword>
<dbReference type="GO" id="GO:0016757">
    <property type="term" value="F:glycosyltransferase activity"/>
    <property type="evidence" value="ECO:0007669"/>
    <property type="project" value="UniProtKB-KW"/>
</dbReference>
<keyword evidence="8" id="KW-1185">Reference proteome</keyword>
<dbReference type="Pfam" id="PF00591">
    <property type="entry name" value="Glycos_transf_3"/>
    <property type="match status" value="1"/>
</dbReference>
<dbReference type="InterPro" id="IPR000312">
    <property type="entry name" value="Glycosyl_Trfase_fam3"/>
</dbReference>
<evidence type="ECO:0000256" key="1">
    <source>
        <dbReference type="ARBA" id="ARBA00022676"/>
    </source>
</evidence>
<evidence type="ECO:0000256" key="4">
    <source>
        <dbReference type="ARBA" id="ARBA00023141"/>
    </source>
</evidence>
<dbReference type="SUPFAM" id="SSF47648">
    <property type="entry name" value="Nucleoside phosphorylase/phosphoribosyltransferase N-terminal domain"/>
    <property type="match status" value="1"/>
</dbReference>
<keyword evidence="3" id="KW-0822">Tryptophan biosynthesis</keyword>
<sequence length="356" mass="39533">MMIIELMKEVGRGKRGARDLTYEEALLAADLIVNQKASQAQIGAFLMAERIKMESVEEMEAFVEICRKQAYRASFQQGIDCAGPYDGRKKSFYATFATAFLLAAAGLPTTLHGMASLPPKWGITLHDLLGAMGIDAEKLSREQVIRAASGTGVLFVPAEQWCPPLKELRAIREELGMRTVLNTAEKLVDYSNSPYLVYGVYHNTVFERMAKLLVKLNYRKALIVQGAEGSEDIFIERPTRAYIVEDGEARLHVIDPETYGLDTQLPETAGEWTPVRHIEVTEAVLQGGGHLAYMNQVLLNAAVRLRLSDRVDSVEEGLYTCKHLLDSGSAYELYLKWKGAMLTEGADKPNEAVTQL</sequence>
<gene>
    <name evidence="7" type="ORF">ACFPYJ_29255</name>
</gene>
<dbReference type="RefSeq" id="WP_379191785.1">
    <property type="nucleotide sequence ID" value="NZ_JBHSOW010000116.1"/>
</dbReference>